<gene>
    <name evidence="1" type="ORF">NCTC12119_04748</name>
</gene>
<dbReference type="RefSeq" id="WP_172588750.1">
    <property type="nucleotide sequence ID" value="NZ_UIGI01000002.1"/>
</dbReference>
<organism evidence="1 2">
    <name type="scientific">Buttiauxella agrestis</name>
    <dbReference type="NCBI Taxonomy" id="82977"/>
    <lineage>
        <taxon>Bacteria</taxon>
        <taxon>Pseudomonadati</taxon>
        <taxon>Pseudomonadota</taxon>
        <taxon>Gammaproteobacteria</taxon>
        <taxon>Enterobacterales</taxon>
        <taxon>Enterobacteriaceae</taxon>
        <taxon>Buttiauxella</taxon>
    </lineage>
</organism>
<dbReference type="EMBL" id="UIGI01000002">
    <property type="protein sequence ID" value="SUY92719.1"/>
    <property type="molecule type" value="Genomic_DNA"/>
</dbReference>
<name>A0A381KN48_9ENTR</name>
<protein>
    <submittedName>
        <fullName evidence="1">Protein of uncharacterized function (DUF2913)</fullName>
    </submittedName>
</protein>
<dbReference type="InterPro" id="IPR021316">
    <property type="entry name" value="DUF2913"/>
</dbReference>
<dbReference type="AlphaFoldDB" id="A0A381KN48"/>
<evidence type="ECO:0000313" key="2">
    <source>
        <dbReference type="Proteomes" id="UP000255528"/>
    </source>
</evidence>
<reference evidence="1 2" key="1">
    <citation type="submission" date="2018-06" db="EMBL/GenBank/DDBJ databases">
        <authorList>
            <consortium name="Pathogen Informatics"/>
            <person name="Doyle S."/>
        </authorList>
    </citation>
    <scope>NUCLEOTIDE SEQUENCE [LARGE SCALE GENOMIC DNA]</scope>
    <source>
        <strain evidence="1 2">NCTC12119</strain>
    </source>
</reference>
<dbReference type="Proteomes" id="UP000255528">
    <property type="component" value="Unassembled WGS sequence"/>
</dbReference>
<accession>A0A381KN48</accession>
<evidence type="ECO:0000313" key="1">
    <source>
        <dbReference type="EMBL" id="SUY92719.1"/>
    </source>
</evidence>
<sequence length="209" mass="23678">MTPQYQTQITEEQVHLSWCLLVHIAMEEKRSGSGSALKKHILIMKWLKEAQRKKLFPKSVAKTILWLINQGETYGASAKLFNKVTFLHQSGQSDLGDKSDRYRFLLFIETLKSMGWNDVLLPLSEIINIVSKPSTVSAVYTPFETLNIAFSDSDDQLITDLDLYFTGDDSGLPDLLNKCMLNFKITRDKAGVSKVTLHCSNNVEMNLDD</sequence>
<dbReference type="Pfam" id="PF11140">
    <property type="entry name" value="DUF2913"/>
    <property type="match status" value="1"/>
</dbReference>
<proteinExistence type="predicted"/>